<proteinExistence type="predicted"/>
<dbReference type="EMBL" id="MQVR01000004">
    <property type="protein sequence ID" value="OKL54946.1"/>
    <property type="molecule type" value="Genomic_DNA"/>
</dbReference>
<dbReference type="SUPFAM" id="SSF56801">
    <property type="entry name" value="Acetyl-CoA synthetase-like"/>
    <property type="match status" value="1"/>
</dbReference>
<comment type="caution">
    <text evidence="1">The sequence shown here is derived from an EMBL/GenBank/DDBJ whole genome shotgun (WGS) entry which is preliminary data.</text>
</comment>
<name>A0A1Q5Q557_9ACTO</name>
<reference evidence="2" key="1">
    <citation type="submission" date="2016-12" db="EMBL/GenBank/DDBJ databases">
        <authorList>
            <person name="Meng X."/>
        </authorList>
    </citation>
    <scope>NUCLEOTIDE SEQUENCE [LARGE SCALE GENOMIC DNA]</scope>
    <source>
        <strain evidence="2">DSM 19116</strain>
    </source>
</reference>
<dbReference type="Proteomes" id="UP000185628">
    <property type="component" value="Unassembled WGS sequence"/>
</dbReference>
<evidence type="ECO:0000313" key="2">
    <source>
        <dbReference type="Proteomes" id="UP000185628"/>
    </source>
</evidence>
<dbReference type="RefSeq" id="WP_073715604.1">
    <property type="nucleotide sequence ID" value="NZ_MQVR01000004.1"/>
</dbReference>
<gene>
    <name evidence="1" type="ORF">BSZ39_01330</name>
</gene>
<sequence>MPPRHNPASILAAIAACPGPALTWYSEAERVELTGAVLAQWIAKTANYLVTDVAIEPGATVFIDLPVSWRSPIWVFGTWLAGAGVAFREIDDVDVIVTDRPEDFTTSPADVLAVALPALAREFEWELPPMIADANADVMAAADQLGPMPPLDPQAVAVAGPNLRFGDLDELLVGGTSDRIMVRPANNQELVRTVSSQLLAGGSIVVIDPSDETMNCQSVAAQEAALPLRGACR</sequence>
<protein>
    <recommendedName>
        <fullName evidence="3">TIGR03089 family protein</fullName>
    </recommendedName>
</protein>
<organism evidence="1 2">
    <name type="scientific">Bowdeniella nasicola</name>
    <dbReference type="NCBI Taxonomy" id="208480"/>
    <lineage>
        <taxon>Bacteria</taxon>
        <taxon>Bacillati</taxon>
        <taxon>Actinomycetota</taxon>
        <taxon>Actinomycetes</taxon>
        <taxon>Actinomycetales</taxon>
        <taxon>Actinomycetaceae</taxon>
        <taxon>Bowdeniella</taxon>
    </lineage>
</organism>
<evidence type="ECO:0000313" key="1">
    <source>
        <dbReference type="EMBL" id="OKL54946.1"/>
    </source>
</evidence>
<dbReference type="NCBIfam" id="TIGR03089">
    <property type="entry name" value="TIGR03089 family protein"/>
    <property type="match status" value="1"/>
</dbReference>
<dbReference type="PROSITE" id="PS51257">
    <property type="entry name" value="PROKAR_LIPOPROTEIN"/>
    <property type="match status" value="1"/>
</dbReference>
<dbReference type="OrthoDB" id="3396763at2"/>
<dbReference type="AlphaFoldDB" id="A0A1Q5Q557"/>
<dbReference type="InterPro" id="IPR017523">
    <property type="entry name" value="Rv3268"/>
</dbReference>
<evidence type="ECO:0008006" key="3">
    <source>
        <dbReference type="Google" id="ProtNLM"/>
    </source>
</evidence>
<keyword evidence="2" id="KW-1185">Reference proteome</keyword>
<accession>A0A1Q5Q557</accession>